<dbReference type="Proteomes" id="UP001150678">
    <property type="component" value="Unassembled WGS sequence"/>
</dbReference>
<keyword evidence="3" id="KW-1266">Target cell cytoplasm</keyword>
<proteinExistence type="predicted"/>
<keyword evidence="4" id="KW-0843">Virulence</keyword>
<dbReference type="AlphaFoldDB" id="A0A9X4HVD2"/>
<gene>
    <name evidence="6" type="ORF">NP533_16205</name>
</gene>
<evidence type="ECO:0000256" key="2">
    <source>
        <dbReference type="ARBA" id="ARBA00022656"/>
    </source>
</evidence>
<evidence type="ECO:0000256" key="4">
    <source>
        <dbReference type="ARBA" id="ARBA00023026"/>
    </source>
</evidence>
<dbReference type="EMBL" id="JANIAN010000021">
    <property type="protein sequence ID" value="MDD2107737.1"/>
    <property type="molecule type" value="Genomic_DNA"/>
</dbReference>
<dbReference type="GO" id="GO:0090729">
    <property type="term" value="F:toxin activity"/>
    <property type="evidence" value="ECO:0007669"/>
    <property type="project" value="UniProtKB-KW"/>
</dbReference>
<name>A0A9X4HVD2_9PSED</name>
<dbReference type="RefSeq" id="WP_258229920.1">
    <property type="nucleotide sequence ID" value="NZ_JANIAN010000021.1"/>
</dbReference>
<dbReference type="InterPro" id="IPR006914">
    <property type="entry name" value="VENN_dom"/>
</dbReference>
<evidence type="ECO:0000259" key="5">
    <source>
        <dbReference type="Pfam" id="PF04829"/>
    </source>
</evidence>
<evidence type="ECO:0000313" key="6">
    <source>
        <dbReference type="EMBL" id="MDD2107737.1"/>
    </source>
</evidence>
<keyword evidence="2" id="KW-0800">Toxin</keyword>
<evidence type="ECO:0000256" key="3">
    <source>
        <dbReference type="ARBA" id="ARBA00022913"/>
    </source>
</evidence>
<reference evidence="6" key="1">
    <citation type="submission" date="2022-07" db="EMBL/GenBank/DDBJ databases">
        <title>Multi-strain Analysis of Pseudomonas putida Reveals Metabolic and Genetic Diversity.</title>
        <authorList>
            <person name="Monk J.M."/>
        </authorList>
    </citation>
    <scope>NUCLEOTIDE SEQUENCE</scope>
    <source>
        <strain evidence="6">17514</strain>
    </source>
</reference>
<dbReference type="Pfam" id="PF04829">
    <property type="entry name" value="PT-VENN"/>
    <property type="match status" value="1"/>
</dbReference>
<feature type="domain" description="VENN motif-containing" evidence="5">
    <location>
        <begin position="3"/>
        <end position="25"/>
    </location>
</feature>
<comment type="subcellular location">
    <subcellularLocation>
        <location evidence="1">Target cell</location>
        <location evidence="1">Target cell cytoplasm</location>
    </subcellularLocation>
</comment>
<evidence type="ECO:0000313" key="7">
    <source>
        <dbReference type="Proteomes" id="UP001150678"/>
    </source>
</evidence>
<organism evidence="6 7">
    <name type="scientific">Pseudomonas asiatica</name>
    <dbReference type="NCBI Taxonomy" id="2219225"/>
    <lineage>
        <taxon>Bacteria</taxon>
        <taxon>Pseudomonadati</taxon>
        <taxon>Pseudomonadota</taxon>
        <taxon>Gammaproteobacteria</taxon>
        <taxon>Pseudomonadales</taxon>
        <taxon>Pseudomonadaceae</taxon>
        <taxon>Pseudomonas</taxon>
    </lineage>
</organism>
<accession>A0A9X4HVD2</accession>
<protein>
    <submittedName>
        <fullName evidence="6">VENN motif pre-toxin domain-containing protein</fullName>
    </submittedName>
</protein>
<evidence type="ECO:0000256" key="1">
    <source>
        <dbReference type="ARBA" id="ARBA00004219"/>
    </source>
</evidence>
<comment type="caution">
    <text evidence="6">The sequence shown here is derived from an EMBL/GenBank/DDBJ whole genome shotgun (WGS) entry which is preliminary data.</text>
</comment>
<sequence length="27" mass="2557">MEGNSAGAVAGAGAGRNAVENNLLANK</sequence>